<dbReference type="InterPro" id="IPR052980">
    <property type="entry name" value="Crinkler_effector"/>
</dbReference>
<protein>
    <submittedName>
        <fullName evidence="2">6219_t:CDS:1</fullName>
    </submittedName>
</protein>
<reference evidence="2" key="1">
    <citation type="submission" date="2021-06" db="EMBL/GenBank/DDBJ databases">
        <authorList>
            <person name="Kallberg Y."/>
            <person name="Tangrot J."/>
            <person name="Rosling A."/>
        </authorList>
    </citation>
    <scope>NUCLEOTIDE SEQUENCE</scope>
    <source>
        <strain evidence="2">UK204</strain>
    </source>
</reference>
<dbReference type="OrthoDB" id="2340858at2759"/>
<comment type="caution">
    <text evidence="2">The sequence shown here is derived from an EMBL/GenBank/DDBJ whole genome shotgun (WGS) entry which is preliminary data.</text>
</comment>
<accession>A0A9N9I711</accession>
<dbReference type="PANTHER" id="PTHR33129:SF1">
    <property type="entry name" value="ATP-BINDING PROTEIN"/>
    <property type="match status" value="1"/>
</dbReference>
<dbReference type="Proteomes" id="UP000789570">
    <property type="component" value="Unassembled WGS sequence"/>
</dbReference>
<evidence type="ECO:0000313" key="3">
    <source>
        <dbReference type="Proteomes" id="UP000789570"/>
    </source>
</evidence>
<sequence length="188" mass="21045">MHVSEAVIKNFEQAIKNKIRTELNVSLSNGISNPVLGSIFEEIAHTILKNGGEFKIRTLDGPISYISQSINRRDKIYTFSTIETITDGNYFRPDNKNFPSIDSIIASNKLFQMTTAINHPIKMIGLKKVYPKLAKTGDIDFFFVVPAQQYVLAIDLSSKQENVEEDNKLGNVSDGGRHSILGGRKKKK</sequence>
<keyword evidence="3" id="KW-1185">Reference proteome</keyword>
<gene>
    <name evidence="2" type="ORF">FCALED_LOCUS14484</name>
</gene>
<name>A0A9N9I711_9GLOM</name>
<feature type="region of interest" description="Disordered" evidence="1">
    <location>
        <begin position="163"/>
        <end position="188"/>
    </location>
</feature>
<evidence type="ECO:0000256" key="1">
    <source>
        <dbReference type="SAM" id="MobiDB-lite"/>
    </source>
</evidence>
<dbReference type="EMBL" id="CAJVPQ010010525">
    <property type="protein sequence ID" value="CAG8722840.1"/>
    <property type="molecule type" value="Genomic_DNA"/>
</dbReference>
<evidence type="ECO:0000313" key="2">
    <source>
        <dbReference type="EMBL" id="CAG8722840.1"/>
    </source>
</evidence>
<dbReference type="PANTHER" id="PTHR33129">
    <property type="entry name" value="PROTEIN KINASE DOMAIN-CONTAINING PROTEIN-RELATED"/>
    <property type="match status" value="1"/>
</dbReference>
<dbReference type="AlphaFoldDB" id="A0A9N9I711"/>
<proteinExistence type="predicted"/>
<organism evidence="2 3">
    <name type="scientific">Funneliformis caledonium</name>
    <dbReference type="NCBI Taxonomy" id="1117310"/>
    <lineage>
        <taxon>Eukaryota</taxon>
        <taxon>Fungi</taxon>
        <taxon>Fungi incertae sedis</taxon>
        <taxon>Mucoromycota</taxon>
        <taxon>Glomeromycotina</taxon>
        <taxon>Glomeromycetes</taxon>
        <taxon>Glomerales</taxon>
        <taxon>Glomeraceae</taxon>
        <taxon>Funneliformis</taxon>
    </lineage>
</organism>